<evidence type="ECO:0000313" key="4">
    <source>
        <dbReference type="EMBL" id="RAV21641.1"/>
    </source>
</evidence>
<dbReference type="SUPFAM" id="SSF53756">
    <property type="entry name" value="UDP-Glycosyltransferase/glycogen phosphorylase"/>
    <property type="match status" value="1"/>
</dbReference>
<evidence type="ECO:0000256" key="1">
    <source>
        <dbReference type="SAM" id="MobiDB-lite"/>
    </source>
</evidence>
<dbReference type="RefSeq" id="WP_113030731.1">
    <property type="nucleotide sequence ID" value="NZ_QMFB01000004.1"/>
</dbReference>
<feature type="domain" description="Glycosyl transferase family 1" evidence="2">
    <location>
        <begin position="228"/>
        <end position="388"/>
    </location>
</feature>
<dbReference type="Pfam" id="PF00534">
    <property type="entry name" value="Glycos_transf_1"/>
    <property type="match status" value="1"/>
</dbReference>
<evidence type="ECO:0000259" key="2">
    <source>
        <dbReference type="Pfam" id="PF00534"/>
    </source>
</evidence>
<keyword evidence="4" id="KW-0808">Transferase</keyword>
<keyword evidence="5" id="KW-1185">Reference proteome</keyword>
<dbReference type="PANTHER" id="PTHR12526:SF622">
    <property type="entry name" value="GLYCOSYLTRANSFERASE (GROUP I)"/>
    <property type="match status" value="1"/>
</dbReference>
<dbReference type="InterPro" id="IPR001296">
    <property type="entry name" value="Glyco_trans_1"/>
</dbReference>
<feature type="domain" description="Glycosyltransferase subfamily 4-like N-terminal" evidence="3">
    <location>
        <begin position="16"/>
        <end position="204"/>
    </location>
</feature>
<name>A0A329MNW2_9BACL</name>
<dbReference type="CDD" id="cd03794">
    <property type="entry name" value="GT4_WbuB-like"/>
    <property type="match status" value="1"/>
</dbReference>
<evidence type="ECO:0000259" key="3">
    <source>
        <dbReference type="Pfam" id="PF13439"/>
    </source>
</evidence>
<dbReference type="GO" id="GO:0016740">
    <property type="term" value="F:transferase activity"/>
    <property type="evidence" value="ECO:0007669"/>
    <property type="project" value="UniProtKB-KW"/>
</dbReference>
<comment type="caution">
    <text evidence="4">The sequence shown here is derived from an EMBL/GenBank/DDBJ whole genome shotgun (WGS) entry which is preliminary data.</text>
</comment>
<dbReference type="Pfam" id="PF13439">
    <property type="entry name" value="Glyco_transf_4"/>
    <property type="match status" value="1"/>
</dbReference>
<gene>
    <name evidence="4" type="ORF">DQG23_10325</name>
</gene>
<evidence type="ECO:0000313" key="5">
    <source>
        <dbReference type="Proteomes" id="UP000250369"/>
    </source>
</evidence>
<proteinExistence type="predicted"/>
<sequence>MNILLINHYAGSIEYGMEYRPYYMAKEWAKLGHQVTIVASSFSHVRSKQPAVGSQLQEEMVEGIRYMWIKTHAYDGNGAKRALNMFSFVAKLLRFSGKIARKVQPDLVIASSTYPLDIVPAAVISGRSKAKLVFEVHDLWPLSPIELGNMSRRHPFIMVMQWAENFAYAKSDHVVSLLPKADTHMIEHGMSPRKFRYVPNGIDTMEWQENVMRIPDEHRSLLMKLKERGEFLIGYAGTHGLANSLNSLIEAAKLTKGMKISCVLIGKGPDKKRLMQEAKENGLENVYFLPPVPKSSIPDLLGYMDALYIGLKSEPLFRFGISPNKLIDYMMAAKPVVQSIEAGNDMVAECGCGYSVPPENPKAIADAIVRLANMNYAEREEMGSRGRSFIIQNHDYKVLAQNFLDVLANEPSKGGPNHVRSVDQNSAAYRYPTNIQDT</sequence>
<dbReference type="AlphaFoldDB" id="A0A329MNW2"/>
<dbReference type="OrthoDB" id="9811902at2"/>
<organism evidence="4 5">
    <name type="scientific">Paenibacillus contaminans</name>
    <dbReference type="NCBI Taxonomy" id="450362"/>
    <lineage>
        <taxon>Bacteria</taxon>
        <taxon>Bacillati</taxon>
        <taxon>Bacillota</taxon>
        <taxon>Bacilli</taxon>
        <taxon>Bacillales</taxon>
        <taxon>Paenibacillaceae</taxon>
        <taxon>Paenibacillus</taxon>
    </lineage>
</organism>
<accession>A0A329MNW2</accession>
<dbReference type="Proteomes" id="UP000250369">
    <property type="component" value="Unassembled WGS sequence"/>
</dbReference>
<dbReference type="Gene3D" id="3.40.50.2000">
    <property type="entry name" value="Glycogen Phosphorylase B"/>
    <property type="match status" value="2"/>
</dbReference>
<dbReference type="EMBL" id="QMFB01000004">
    <property type="protein sequence ID" value="RAV21641.1"/>
    <property type="molecule type" value="Genomic_DNA"/>
</dbReference>
<dbReference type="InterPro" id="IPR028098">
    <property type="entry name" value="Glyco_trans_4-like_N"/>
</dbReference>
<protein>
    <submittedName>
        <fullName evidence="4">Glycosyltransferase WbuB</fullName>
    </submittedName>
</protein>
<feature type="region of interest" description="Disordered" evidence="1">
    <location>
        <begin position="414"/>
        <end position="438"/>
    </location>
</feature>
<reference evidence="4 5" key="1">
    <citation type="journal article" date="2009" name="Int. J. Syst. Evol. Microbiol.">
        <title>Paenibacillus contaminans sp. nov., isolated from a contaminated laboratory plate.</title>
        <authorList>
            <person name="Chou J.H."/>
            <person name="Lee J.H."/>
            <person name="Lin M.C."/>
            <person name="Chang P.S."/>
            <person name="Arun A.B."/>
            <person name="Young C.C."/>
            <person name="Chen W.M."/>
        </authorList>
    </citation>
    <scope>NUCLEOTIDE SEQUENCE [LARGE SCALE GENOMIC DNA]</scope>
    <source>
        <strain evidence="4 5">CKOBP-6</strain>
    </source>
</reference>
<dbReference type="PANTHER" id="PTHR12526">
    <property type="entry name" value="GLYCOSYLTRANSFERASE"/>
    <property type="match status" value="1"/>
</dbReference>
<feature type="compositionally biased region" description="Polar residues" evidence="1">
    <location>
        <begin position="422"/>
        <end position="438"/>
    </location>
</feature>